<protein>
    <recommendedName>
        <fullName evidence="7">C2H2-type domain-containing protein</fullName>
    </recommendedName>
</protein>
<reference evidence="8 9" key="1">
    <citation type="journal article" date="2017" name="Genome Biol. Evol.">
        <title>Phytophthora megakarya and P. palmivora, closely related causal agents of cacao black pod rot, underwent increases in genome sizes and gene numbers by different mechanisms.</title>
        <authorList>
            <person name="Ali S.S."/>
            <person name="Shao J."/>
            <person name="Lary D.J."/>
            <person name="Kronmiller B."/>
            <person name="Shen D."/>
            <person name="Strem M.D."/>
            <person name="Amoako-Attah I."/>
            <person name="Akrofi A.Y."/>
            <person name="Begoude B.A."/>
            <person name="Ten Hoopen G.M."/>
            <person name="Coulibaly K."/>
            <person name="Kebe B.I."/>
            <person name="Melnick R.L."/>
            <person name="Guiltinan M.J."/>
            <person name="Tyler B.M."/>
            <person name="Meinhardt L.W."/>
            <person name="Bailey B.A."/>
        </authorList>
    </citation>
    <scope>NUCLEOTIDE SEQUENCE [LARGE SCALE GENOMIC DNA]</scope>
    <source>
        <strain evidence="9">sbr112.9</strain>
    </source>
</reference>
<dbReference type="Gene3D" id="3.30.160.60">
    <property type="entry name" value="Classic Zinc Finger"/>
    <property type="match status" value="4"/>
</dbReference>
<evidence type="ECO:0000313" key="9">
    <source>
        <dbReference type="Proteomes" id="UP000237271"/>
    </source>
</evidence>
<dbReference type="Proteomes" id="UP000237271">
    <property type="component" value="Unassembled WGS sequence"/>
</dbReference>
<dbReference type="SUPFAM" id="SSF57667">
    <property type="entry name" value="beta-beta-alpha zinc fingers"/>
    <property type="match status" value="3"/>
</dbReference>
<name>A0A2P4WX12_9STRA</name>
<feature type="non-terminal residue" evidence="8">
    <location>
        <position position="433"/>
    </location>
</feature>
<dbReference type="GO" id="GO:0000981">
    <property type="term" value="F:DNA-binding transcription factor activity, RNA polymerase II-specific"/>
    <property type="evidence" value="ECO:0007669"/>
    <property type="project" value="TreeGrafter"/>
</dbReference>
<evidence type="ECO:0000259" key="7">
    <source>
        <dbReference type="PROSITE" id="PS50157"/>
    </source>
</evidence>
<sequence length="433" mass="45695">MAFSNYTQSNLSFVQDGHFLRGILMERPLLDVRHAVPGTSTPTSAPSSASRGAVSLFPASSTRDRAVPANPGLASFPHEDVDPLRTYPPPSNAANPVVGAASTSSTTAGTAGFRSVPLPRWSPSPLTPRYLAAVTHQPPPPLGVLLPSSTPGSGTTSAPNGEAVGNEAASHCYHYSNGHGPATTAMVETVQRGEMEQTTNCIGVSTAAVESTNANGSTLNTALVALPLPMTRPIVIPPPPPPVMIASAAPTRKRKRIPGAMRMRNFLCMHPGCGKSFTDSAHLRDHTVVHTGEKKLSCPTCHKLFARASTLQEHIRVHTGEKPYVCGVPGCSKRYSSRAAMRFHRTTHVPQIAFAVGQTSATRVCTGGEVDTNGVVQAVQMTPFVCQECGKHFRVRELLMAHVKIHVAHRAAAAVSALTSLSPSGSAIDRPRS</sequence>
<evidence type="ECO:0000256" key="4">
    <source>
        <dbReference type="ARBA" id="ARBA00022833"/>
    </source>
</evidence>
<dbReference type="FunFam" id="3.30.160.60:FF:000125">
    <property type="entry name" value="Putative zinc finger protein 143"/>
    <property type="match status" value="1"/>
</dbReference>
<keyword evidence="2" id="KW-0677">Repeat</keyword>
<dbReference type="GO" id="GO:0008270">
    <property type="term" value="F:zinc ion binding"/>
    <property type="evidence" value="ECO:0007669"/>
    <property type="project" value="UniProtKB-KW"/>
</dbReference>
<feature type="domain" description="C2H2-type" evidence="7">
    <location>
        <begin position="324"/>
        <end position="353"/>
    </location>
</feature>
<feature type="region of interest" description="Disordered" evidence="6">
    <location>
        <begin position="141"/>
        <end position="164"/>
    </location>
</feature>
<evidence type="ECO:0000256" key="2">
    <source>
        <dbReference type="ARBA" id="ARBA00022737"/>
    </source>
</evidence>
<organism evidence="8 9">
    <name type="scientific">Phytophthora palmivora</name>
    <dbReference type="NCBI Taxonomy" id="4796"/>
    <lineage>
        <taxon>Eukaryota</taxon>
        <taxon>Sar</taxon>
        <taxon>Stramenopiles</taxon>
        <taxon>Oomycota</taxon>
        <taxon>Peronosporomycetes</taxon>
        <taxon>Peronosporales</taxon>
        <taxon>Peronosporaceae</taxon>
        <taxon>Phytophthora</taxon>
    </lineage>
</organism>
<keyword evidence="4" id="KW-0862">Zinc</keyword>
<feature type="compositionally biased region" description="Low complexity" evidence="6">
    <location>
        <begin position="143"/>
        <end position="161"/>
    </location>
</feature>
<proteinExistence type="predicted"/>
<dbReference type="AlphaFoldDB" id="A0A2P4WX12"/>
<dbReference type="GO" id="GO:0005634">
    <property type="term" value="C:nucleus"/>
    <property type="evidence" value="ECO:0007669"/>
    <property type="project" value="UniProtKB-ARBA"/>
</dbReference>
<feature type="domain" description="C2H2-type" evidence="7">
    <location>
        <begin position="384"/>
        <end position="411"/>
    </location>
</feature>
<dbReference type="Pfam" id="PF00096">
    <property type="entry name" value="zf-C2H2"/>
    <property type="match status" value="3"/>
</dbReference>
<evidence type="ECO:0000256" key="5">
    <source>
        <dbReference type="PROSITE-ProRule" id="PRU00042"/>
    </source>
</evidence>
<keyword evidence="1" id="KW-0479">Metal-binding</keyword>
<dbReference type="FunFam" id="3.30.160.60:FF:000340">
    <property type="entry name" value="zinc finger protein 473 isoform X1"/>
    <property type="match status" value="1"/>
</dbReference>
<dbReference type="PROSITE" id="PS50157">
    <property type="entry name" value="ZINC_FINGER_C2H2_2"/>
    <property type="match status" value="4"/>
</dbReference>
<dbReference type="PANTHER" id="PTHR19818">
    <property type="entry name" value="ZINC FINGER PROTEIN ZIC AND GLI"/>
    <property type="match status" value="1"/>
</dbReference>
<dbReference type="InterPro" id="IPR036236">
    <property type="entry name" value="Znf_C2H2_sf"/>
</dbReference>
<evidence type="ECO:0000256" key="6">
    <source>
        <dbReference type="SAM" id="MobiDB-lite"/>
    </source>
</evidence>
<dbReference type="GO" id="GO:0045944">
    <property type="term" value="P:positive regulation of transcription by RNA polymerase II"/>
    <property type="evidence" value="ECO:0007669"/>
    <property type="project" value="UniProtKB-ARBA"/>
</dbReference>
<comment type="caution">
    <text evidence="8">The sequence shown here is derived from an EMBL/GenBank/DDBJ whole genome shotgun (WGS) entry which is preliminary data.</text>
</comment>
<dbReference type="PANTHER" id="PTHR19818:SF158">
    <property type="entry name" value="C2H2-TYPE DOMAIN-CONTAINING PROTEIN-RELATED"/>
    <property type="match status" value="1"/>
</dbReference>
<feature type="compositionally biased region" description="Low complexity" evidence="6">
    <location>
        <begin position="99"/>
        <end position="111"/>
    </location>
</feature>
<dbReference type="FunFam" id="3.30.160.60:FF:002343">
    <property type="entry name" value="Zinc finger protein 33A"/>
    <property type="match status" value="1"/>
</dbReference>
<dbReference type="InterPro" id="IPR050329">
    <property type="entry name" value="GLI_C2H2-zinc-finger"/>
</dbReference>
<feature type="domain" description="C2H2-type" evidence="7">
    <location>
        <begin position="296"/>
        <end position="323"/>
    </location>
</feature>
<evidence type="ECO:0000256" key="1">
    <source>
        <dbReference type="ARBA" id="ARBA00022723"/>
    </source>
</evidence>
<feature type="domain" description="C2H2-type" evidence="7">
    <location>
        <begin position="266"/>
        <end position="295"/>
    </location>
</feature>
<accession>A0A2P4WX12</accession>
<evidence type="ECO:0000256" key="3">
    <source>
        <dbReference type="ARBA" id="ARBA00022771"/>
    </source>
</evidence>
<dbReference type="SMART" id="SM00355">
    <property type="entry name" value="ZnF_C2H2"/>
    <property type="match status" value="4"/>
</dbReference>
<keyword evidence="3 5" id="KW-0863">Zinc-finger</keyword>
<dbReference type="OrthoDB" id="8117402at2759"/>
<evidence type="ECO:0000313" key="8">
    <source>
        <dbReference type="EMBL" id="POM57840.1"/>
    </source>
</evidence>
<gene>
    <name evidence="8" type="ORF">PHPALM_37600</name>
</gene>
<dbReference type="EMBL" id="NCKW01020481">
    <property type="protein sequence ID" value="POM57840.1"/>
    <property type="molecule type" value="Genomic_DNA"/>
</dbReference>
<keyword evidence="9" id="KW-1185">Reference proteome</keyword>
<feature type="region of interest" description="Disordered" evidence="6">
    <location>
        <begin position="92"/>
        <end position="111"/>
    </location>
</feature>
<dbReference type="PROSITE" id="PS00028">
    <property type="entry name" value="ZINC_FINGER_C2H2_1"/>
    <property type="match status" value="4"/>
</dbReference>
<dbReference type="GO" id="GO:0000978">
    <property type="term" value="F:RNA polymerase II cis-regulatory region sequence-specific DNA binding"/>
    <property type="evidence" value="ECO:0007669"/>
    <property type="project" value="TreeGrafter"/>
</dbReference>
<dbReference type="InterPro" id="IPR013087">
    <property type="entry name" value="Znf_C2H2_type"/>
</dbReference>